<dbReference type="SUPFAM" id="SSF51735">
    <property type="entry name" value="NAD(P)-binding Rossmann-fold domains"/>
    <property type="match status" value="1"/>
</dbReference>
<name>A0ABZ2C1Y7_9RHOB</name>
<dbReference type="Gene3D" id="3.40.50.720">
    <property type="entry name" value="NAD(P)-binding Rossmann-like Domain"/>
    <property type="match status" value="1"/>
</dbReference>
<dbReference type="SUPFAM" id="SSF50129">
    <property type="entry name" value="GroES-like"/>
    <property type="match status" value="1"/>
</dbReference>
<dbReference type="PANTHER" id="PTHR11695">
    <property type="entry name" value="ALCOHOL DEHYDROGENASE RELATED"/>
    <property type="match status" value="1"/>
</dbReference>
<evidence type="ECO:0000313" key="3">
    <source>
        <dbReference type="EMBL" id="WVX51638.1"/>
    </source>
</evidence>
<dbReference type="InterPro" id="IPR020843">
    <property type="entry name" value="ER"/>
</dbReference>
<keyword evidence="3" id="KW-0614">Plasmid</keyword>
<dbReference type="InterPro" id="IPR036291">
    <property type="entry name" value="NAD(P)-bd_dom_sf"/>
</dbReference>
<dbReference type="Proteomes" id="UP001318682">
    <property type="component" value="Plasmid pROLI81"/>
</dbReference>
<evidence type="ECO:0000259" key="2">
    <source>
        <dbReference type="SMART" id="SM00829"/>
    </source>
</evidence>
<dbReference type="InterPro" id="IPR050700">
    <property type="entry name" value="YIM1/Zinc_Alcohol_DH_Fams"/>
</dbReference>
<dbReference type="SMART" id="SM00829">
    <property type="entry name" value="PKS_ER"/>
    <property type="match status" value="1"/>
</dbReference>
<keyword evidence="1" id="KW-0560">Oxidoreductase</keyword>
<organism evidence="3 4">
    <name type="scientific">Roseobacter fucihabitans</name>
    <dbReference type="NCBI Taxonomy" id="1537242"/>
    <lineage>
        <taxon>Bacteria</taxon>
        <taxon>Pseudomonadati</taxon>
        <taxon>Pseudomonadota</taxon>
        <taxon>Alphaproteobacteria</taxon>
        <taxon>Rhodobacterales</taxon>
        <taxon>Roseobacteraceae</taxon>
        <taxon>Roseobacter</taxon>
    </lineage>
</organism>
<reference evidence="3 4" key="2">
    <citation type="submission" date="2024-01" db="EMBL/GenBank/DDBJ databases">
        <title>Roseobacter fucihabitans sp. nov., isolated from the brown alga Fucus spiralis.</title>
        <authorList>
            <person name="Hahnke S."/>
            <person name="Berger M."/>
            <person name="Schlingloff A."/>
            <person name="Athale I."/>
            <person name="Neumann-Schaal M."/>
            <person name="Adenaya A."/>
            <person name="Poehlein A."/>
            <person name="Daniel R."/>
            <person name="Pertersen J."/>
            <person name="Brinkhoff T."/>
        </authorList>
    </citation>
    <scope>NUCLEOTIDE SEQUENCE [LARGE SCALE GENOMIC DNA]</scope>
    <source>
        <strain evidence="3 4">B14</strain>
        <plasmid evidence="3 4">pROLI81</plasmid>
    </source>
</reference>
<keyword evidence="4" id="KW-1185">Reference proteome</keyword>
<dbReference type="InterPro" id="IPR013154">
    <property type="entry name" value="ADH-like_N"/>
</dbReference>
<evidence type="ECO:0000256" key="1">
    <source>
        <dbReference type="ARBA" id="ARBA00023002"/>
    </source>
</evidence>
<feature type="domain" description="Enoyl reductase (ER)" evidence="2">
    <location>
        <begin position="10"/>
        <end position="304"/>
    </location>
</feature>
<dbReference type="Gene3D" id="3.90.180.10">
    <property type="entry name" value="Medium-chain alcohol dehydrogenases, catalytic domain"/>
    <property type="match status" value="1"/>
</dbReference>
<dbReference type="EMBL" id="CP143426">
    <property type="protein sequence ID" value="WVX51638.1"/>
    <property type="molecule type" value="Genomic_DNA"/>
</dbReference>
<reference evidence="3 4" key="1">
    <citation type="submission" date="2015-07" db="EMBL/GenBank/DDBJ databases">
        <authorList>
            <person name="Voget S."/>
            <person name="Dogs M."/>
            <person name="Brinkhoff T.H."/>
            <person name="Daniel R."/>
        </authorList>
    </citation>
    <scope>NUCLEOTIDE SEQUENCE [LARGE SCALE GENOMIC DNA]</scope>
    <source>
        <strain evidence="3 4">B14</strain>
        <plasmid evidence="3 4">pROLI81</plasmid>
    </source>
</reference>
<dbReference type="CDD" id="cd05289">
    <property type="entry name" value="MDR_like_2"/>
    <property type="match status" value="1"/>
</dbReference>
<accession>A0ABZ2C1Y7</accession>
<dbReference type="PROSITE" id="PS01162">
    <property type="entry name" value="QOR_ZETA_CRYSTAL"/>
    <property type="match status" value="1"/>
</dbReference>
<dbReference type="RefSeq" id="WP_187432359.1">
    <property type="nucleotide sequence ID" value="NZ_CP143426.1"/>
</dbReference>
<dbReference type="InterPro" id="IPR011032">
    <property type="entry name" value="GroES-like_sf"/>
</dbReference>
<geneLocation type="plasmid" evidence="3 4">
    <name>pROLI81</name>
</geneLocation>
<evidence type="ECO:0000313" key="4">
    <source>
        <dbReference type="Proteomes" id="UP001318682"/>
    </source>
</evidence>
<sequence>MKAAIFRDYDTEIEIADIDAPTLSDDSVLINVHAASINPIDYILQSGAMKDNIPLEFPHVMGFDVAGEITEIGKDVTGFDVGDAVYARANQQDAGAIAQVARVKASELALKPSNISHAEAASVPLAGLTAWQALIAKAQMKEGDKVLIHAGSGGVGTLAIQIAKHFGAHVATTCSARNVDLVRKLGADVVIDYKKQTFENELSDYDIVFDMVGGETLNRSFKVLKKGGTLVSIKGQDTDNLAPDHDVRFEWFFMEPDGAMLADLGKLIENGHVKTVIDSTYKMEDVVAAYESLKDGHAVGKIVVTIP</sequence>
<dbReference type="PANTHER" id="PTHR11695:SF294">
    <property type="entry name" value="RETICULON-4-INTERACTING PROTEIN 1, MITOCHONDRIAL"/>
    <property type="match status" value="1"/>
</dbReference>
<dbReference type="Pfam" id="PF13602">
    <property type="entry name" value="ADH_zinc_N_2"/>
    <property type="match status" value="1"/>
</dbReference>
<dbReference type="InterPro" id="IPR002364">
    <property type="entry name" value="Quin_OxRdtase/zeta-crystal_CS"/>
</dbReference>
<gene>
    <name evidence="3" type="ORF">ROLI_047400</name>
</gene>
<protein>
    <submittedName>
        <fullName evidence="3">Zinc-type alcohol dehydrogenase-like protein</fullName>
    </submittedName>
</protein>
<proteinExistence type="predicted"/>
<dbReference type="Pfam" id="PF08240">
    <property type="entry name" value="ADH_N"/>
    <property type="match status" value="1"/>
</dbReference>